<dbReference type="EMBL" id="AP023093">
    <property type="protein sequence ID" value="BCE42823.1"/>
    <property type="molecule type" value="Genomic_DNA"/>
</dbReference>
<accession>A0A809Y4A3</accession>
<evidence type="ECO:0000313" key="7">
    <source>
        <dbReference type="EMBL" id="BCE69085.1"/>
    </source>
</evidence>
<name>A0A809Y4A3_9BRAD</name>
<dbReference type="EMBL" id="AP023092">
    <property type="protein sequence ID" value="BCE34163.1"/>
    <property type="molecule type" value="Genomic_DNA"/>
</dbReference>
<evidence type="ECO:0000313" key="4">
    <source>
        <dbReference type="EMBL" id="BCE42823.1"/>
    </source>
</evidence>
<evidence type="ECO:0000256" key="1">
    <source>
        <dbReference type="SAM" id="MobiDB-lite"/>
    </source>
</evidence>
<evidence type="ECO:0000313" key="2">
    <source>
        <dbReference type="EMBL" id="BCE25407.1"/>
    </source>
</evidence>
<sequence>MRLPPTVLFHPDFNRRLRSCTESADPSLRGVPEGIPIKEKALAGLGLSALTAGGDFHPALRTYPPDMGGLFRIMTNREAASKNLPYGYYACAYDVRAKLCENPAGQKVEQGGTDPDPQGGHRHMERSRRRPIRFRFVLLR</sequence>
<feature type="region of interest" description="Disordered" evidence="1">
    <location>
        <begin position="105"/>
        <end position="127"/>
    </location>
</feature>
<evidence type="ECO:0000313" key="5">
    <source>
        <dbReference type="EMBL" id="BCE51666.1"/>
    </source>
</evidence>
<dbReference type="EMBL" id="AP023096">
    <property type="protein sequence ID" value="BCE69085.1"/>
    <property type="molecule type" value="Genomic_DNA"/>
</dbReference>
<evidence type="ECO:0000313" key="9">
    <source>
        <dbReference type="EMBL" id="BCE86366.1"/>
    </source>
</evidence>
<proteinExistence type="predicted"/>
<evidence type="ECO:0000313" key="6">
    <source>
        <dbReference type="EMBL" id="BCE60401.1"/>
    </source>
</evidence>
<reference evidence="2" key="1">
    <citation type="submission" date="2020-05" db="EMBL/GenBank/DDBJ databases">
        <title>Complete genome sequence of Bradyrhizobium diazoefficiens XF1 isolated from soybean nodule.</title>
        <authorList>
            <person name="Noda R."/>
            <person name="Kakizaki K."/>
            <person name="Minamisawa K."/>
        </authorList>
    </citation>
    <scope>NUCLEOTIDE SEQUENCE</scope>
    <source>
        <strain evidence="2">XF1</strain>
    </source>
</reference>
<dbReference type="EMBL" id="AP023095">
    <property type="protein sequence ID" value="BCE60401.1"/>
    <property type="molecule type" value="Genomic_DNA"/>
</dbReference>
<reference evidence="3" key="3">
    <citation type="submission" date="2020-05" db="EMBL/GenBank/DDBJ databases">
        <title>Complete genome sequence of Bradyrhizobium diazoefficiens XF2 isolated from soybean nodule.</title>
        <authorList>
            <person name="Noda R."/>
            <person name="Kakizaki K."/>
            <person name="Minamisawa K."/>
        </authorList>
    </citation>
    <scope>NUCLEOTIDE SEQUENCE</scope>
    <source>
        <strain evidence="3">XF2</strain>
    </source>
</reference>
<reference evidence="7" key="7">
    <citation type="submission" date="2020-05" db="EMBL/GenBank/DDBJ databases">
        <title>Complete genome sequence of Bradyrhizobium diazoefficiens XF6 isolated from soybean nodule.</title>
        <authorList>
            <person name="Noda R."/>
            <person name="Kakizaki K."/>
            <person name="Minamisawa K."/>
        </authorList>
    </citation>
    <scope>NUCLEOTIDE SEQUENCE</scope>
    <source>
        <strain evidence="7">XF6</strain>
    </source>
</reference>
<protein>
    <submittedName>
        <fullName evidence="3">Uncharacterized protein</fullName>
    </submittedName>
</protein>
<dbReference type="EMBL" id="AP023094">
    <property type="protein sequence ID" value="BCE51666.1"/>
    <property type="molecule type" value="Genomic_DNA"/>
</dbReference>
<dbReference type="AlphaFoldDB" id="A0A809Y4A3"/>
<evidence type="ECO:0000313" key="10">
    <source>
        <dbReference type="EMBL" id="BCE95162.1"/>
    </source>
</evidence>
<reference evidence="5" key="5">
    <citation type="submission" date="2020-05" db="EMBL/GenBank/DDBJ databases">
        <title>Complete genome sequence of Bradyrhizobium diazoefficiens XF4 isolated from soybean nodule.</title>
        <authorList>
            <person name="Noda R."/>
            <person name="Kakizaki K."/>
            <person name="Minamisawa K."/>
        </authorList>
    </citation>
    <scope>NUCLEOTIDE SEQUENCE</scope>
    <source>
        <strain evidence="5">XF4</strain>
    </source>
</reference>
<reference evidence="4" key="4">
    <citation type="submission" date="2020-05" db="EMBL/GenBank/DDBJ databases">
        <title>Complete genome sequence of Bradyrhizobium diazoefficiens XF3 isolated from soybean nodule.</title>
        <authorList>
            <person name="Noda R."/>
            <person name="Kakizaki K."/>
            <person name="Minamisawa K."/>
        </authorList>
    </citation>
    <scope>NUCLEOTIDE SEQUENCE</scope>
    <source>
        <strain evidence="4">XF3</strain>
    </source>
</reference>
<dbReference type="EMBL" id="AP023098">
    <property type="protein sequence ID" value="BCE86366.1"/>
    <property type="molecule type" value="Genomic_DNA"/>
</dbReference>
<dbReference type="EMBL" id="AP023091">
    <property type="protein sequence ID" value="BCE25407.1"/>
    <property type="molecule type" value="Genomic_DNA"/>
</dbReference>
<reference evidence="9" key="9">
    <citation type="submission" date="2020-05" db="EMBL/GenBank/DDBJ databases">
        <title>Complete genome sequence of Bradyrhizobium diazoefficiens XF9 isolated from soybean nodule.</title>
        <authorList>
            <person name="Noda R."/>
            <person name="Kakizaki K."/>
            <person name="Minamisawa K."/>
        </authorList>
    </citation>
    <scope>NUCLEOTIDE SEQUENCE</scope>
    <source>
        <strain evidence="9">XF9</strain>
    </source>
</reference>
<dbReference type="EMBL" id="AP023097">
    <property type="protein sequence ID" value="BCE77748.1"/>
    <property type="molecule type" value="Genomic_DNA"/>
</dbReference>
<dbReference type="EMBL" id="AP023099">
    <property type="protein sequence ID" value="BCE95162.1"/>
    <property type="molecule type" value="Genomic_DNA"/>
</dbReference>
<evidence type="ECO:0000313" key="8">
    <source>
        <dbReference type="EMBL" id="BCE77748.1"/>
    </source>
</evidence>
<reference evidence="6" key="6">
    <citation type="submission" date="2020-05" db="EMBL/GenBank/DDBJ databases">
        <title>Complete genome sequence of Bradyrhizobium diazoefficiens XF5 isolated from soybean nodule.</title>
        <authorList>
            <person name="Noda R."/>
            <person name="Kakizaki K."/>
            <person name="Minamisawa K."/>
        </authorList>
    </citation>
    <scope>NUCLEOTIDE SEQUENCE</scope>
    <source>
        <strain evidence="6">XF5</strain>
    </source>
</reference>
<gene>
    <name evidence="10" type="ORF">XF10B_79600</name>
    <name evidence="2" type="ORF">XF1B_80880</name>
    <name evidence="3" type="ORF">XF2B_79320</name>
    <name evidence="4" type="ORF">XF3B_78540</name>
    <name evidence="5" type="ORF">XF4B_80150</name>
    <name evidence="6" type="ORF">XF5B_79130</name>
    <name evidence="7" type="ORF">XF6B_78840</name>
    <name evidence="8" type="ORF">XF8B_78590</name>
    <name evidence="9" type="ORF">XF9B_77870</name>
</gene>
<reference evidence="10" key="2">
    <citation type="submission" date="2020-05" db="EMBL/GenBank/DDBJ databases">
        <title>Complete genome sequence of Bradyrhizobium diazoefficiens XF10 isolated from soybean nodule.</title>
        <authorList>
            <person name="Noda R."/>
            <person name="Kakizaki K."/>
            <person name="Minamisawa K."/>
        </authorList>
    </citation>
    <scope>NUCLEOTIDE SEQUENCE</scope>
    <source>
        <strain evidence="10">XF10</strain>
    </source>
</reference>
<reference evidence="8" key="8">
    <citation type="submission" date="2020-05" db="EMBL/GenBank/DDBJ databases">
        <title>Complete genome sequence of Bradyrhizobium diazoefficiens XF8 isolated from soybean nodule.</title>
        <authorList>
            <person name="Noda R."/>
            <person name="Kakizaki K."/>
            <person name="Minamisawa K."/>
        </authorList>
    </citation>
    <scope>NUCLEOTIDE SEQUENCE</scope>
    <source>
        <strain evidence="8">XF8</strain>
    </source>
</reference>
<organism evidence="3">
    <name type="scientific">Bradyrhizobium diazoefficiens</name>
    <dbReference type="NCBI Taxonomy" id="1355477"/>
    <lineage>
        <taxon>Bacteria</taxon>
        <taxon>Pseudomonadati</taxon>
        <taxon>Pseudomonadota</taxon>
        <taxon>Alphaproteobacteria</taxon>
        <taxon>Hyphomicrobiales</taxon>
        <taxon>Nitrobacteraceae</taxon>
        <taxon>Bradyrhizobium</taxon>
    </lineage>
</organism>
<evidence type="ECO:0000313" key="3">
    <source>
        <dbReference type="EMBL" id="BCE34163.1"/>
    </source>
</evidence>